<gene>
    <name evidence="1" type="ORF">ERS013165_01233</name>
</gene>
<sequence>MAHLDKRRLHLLHKGLFQWLKRCRAAKHRQHATEGGLAYHFDERIKGRVEIDFGDHRLQIKVQRAIHLFVEKAVDIGIGKKLLHHQIFDGGFEIFKTCGNHAGAIQSRHFFKQHMDGEPVGDRARKGKQPRVKGIVVWQKIADTHQCQRHYIGNKAFIHSVL</sequence>
<accession>A0A655PXE6</accession>
<evidence type="ECO:0000313" key="2">
    <source>
        <dbReference type="Proteomes" id="UP000044806"/>
    </source>
</evidence>
<protein>
    <submittedName>
        <fullName evidence="1">Uncharacterized protein</fullName>
    </submittedName>
</protein>
<dbReference type="Proteomes" id="UP000044806">
    <property type="component" value="Unassembled WGS sequence"/>
</dbReference>
<name>A0A655PXE6_VIBCL</name>
<evidence type="ECO:0000313" key="1">
    <source>
        <dbReference type="EMBL" id="CSA29741.1"/>
    </source>
</evidence>
<reference evidence="1 2" key="1">
    <citation type="submission" date="2015-07" db="EMBL/GenBank/DDBJ databases">
        <authorList>
            <consortium name="Pathogen Informatics"/>
        </authorList>
    </citation>
    <scope>NUCLEOTIDE SEQUENCE [LARGE SCALE GENOMIC DNA]</scope>
    <source>
        <strain evidence="1 2">A51</strain>
    </source>
</reference>
<dbReference type="AlphaFoldDB" id="A0A655PXE6"/>
<proteinExistence type="predicted"/>
<dbReference type="EMBL" id="CWOW01000005">
    <property type="protein sequence ID" value="CSA29741.1"/>
    <property type="molecule type" value="Genomic_DNA"/>
</dbReference>
<organism evidence="1 2">
    <name type="scientific">Vibrio cholerae</name>
    <dbReference type="NCBI Taxonomy" id="666"/>
    <lineage>
        <taxon>Bacteria</taxon>
        <taxon>Pseudomonadati</taxon>
        <taxon>Pseudomonadota</taxon>
        <taxon>Gammaproteobacteria</taxon>
        <taxon>Vibrionales</taxon>
        <taxon>Vibrionaceae</taxon>
        <taxon>Vibrio</taxon>
    </lineage>
</organism>